<accession>A0A8B6HIK0</accession>
<evidence type="ECO:0000313" key="4">
    <source>
        <dbReference type="Proteomes" id="UP000596742"/>
    </source>
</evidence>
<keyword evidence="1" id="KW-0175">Coiled coil</keyword>
<dbReference type="OrthoDB" id="10046076at2759"/>
<reference evidence="3" key="1">
    <citation type="submission" date="2018-11" db="EMBL/GenBank/DDBJ databases">
        <authorList>
            <person name="Alioto T."/>
            <person name="Alioto T."/>
        </authorList>
    </citation>
    <scope>NUCLEOTIDE SEQUENCE</scope>
</reference>
<dbReference type="EMBL" id="UYJE01010083">
    <property type="protein sequence ID" value="VDI79603.1"/>
    <property type="molecule type" value="Genomic_DNA"/>
</dbReference>
<feature type="coiled-coil region" evidence="1">
    <location>
        <begin position="136"/>
        <end position="205"/>
    </location>
</feature>
<feature type="non-terminal residue" evidence="3">
    <location>
        <position position="1"/>
    </location>
</feature>
<dbReference type="AlphaFoldDB" id="A0A8B6HIK0"/>
<gene>
    <name evidence="3" type="ORF">MGAL_10B085516</name>
</gene>
<feature type="compositionally biased region" description="Low complexity" evidence="2">
    <location>
        <begin position="17"/>
        <end position="29"/>
    </location>
</feature>
<keyword evidence="4" id="KW-1185">Reference proteome</keyword>
<proteinExistence type="predicted"/>
<evidence type="ECO:0000256" key="2">
    <source>
        <dbReference type="SAM" id="MobiDB-lite"/>
    </source>
</evidence>
<evidence type="ECO:0000256" key="1">
    <source>
        <dbReference type="SAM" id="Coils"/>
    </source>
</evidence>
<sequence length="350" mass="39829">YTQTKCPPQVKKVKLLSLPSLLGGSNRGRSSSRKRQLSSSSEDQMKPPPTRQRSLSVQRQSKVQSSGPPSSPVTFKTHGESFNMAKLIQTTLLKPDVFQSIISEIKTELISELKTSLKSAITEAIQDAIKPLNTIINQQQQKITSLETENTQLKQHVDKALSDASERYEKFRNLGNAIFTSMAENKGLKEEVATLNADIEKLEHYGRRTSLRFHNVPLSKEDLQKTDEIIVNIANLKLGISPPLCVNDIKRSHIIGKITQLICRFRNWKIKNSIYMSKKKLKNNSAQIFITEDLTRDRQELIKRLNQLKKKHKKIHSFCTFDGRVFTKKNSGSDKILIKSFQDVEDLKTE</sequence>
<protein>
    <submittedName>
        <fullName evidence="3">Uncharacterized protein</fullName>
    </submittedName>
</protein>
<organism evidence="3 4">
    <name type="scientific">Mytilus galloprovincialis</name>
    <name type="common">Mediterranean mussel</name>
    <dbReference type="NCBI Taxonomy" id="29158"/>
    <lineage>
        <taxon>Eukaryota</taxon>
        <taxon>Metazoa</taxon>
        <taxon>Spiralia</taxon>
        <taxon>Lophotrochozoa</taxon>
        <taxon>Mollusca</taxon>
        <taxon>Bivalvia</taxon>
        <taxon>Autobranchia</taxon>
        <taxon>Pteriomorphia</taxon>
        <taxon>Mytilida</taxon>
        <taxon>Mytiloidea</taxon>
        <taxon>Mytilidae</taxon>
        <taxon>Mytilinae</taxon>
        <taxon>Mytilus</taxon>
    </lineage>
</organism>
<evidence type="ECO:0000313" key="3">
    <source>
        <dbReference type="EMBL" id="VDI79603.1"/>
    </source>
</evidence>
<feature type="compositionally biased region" description="Polar residues" evidence="2">
    <location>
        <begin position="51"/>
        <end position="74"/>
    </location>
</feature>
<dbReference type="Proteomes" id="UP000596742">
    <property type="component" value="Unassembled WGS sequence"/>
</dbReference>
<name>A0A8B6HIK0_MYTGA</name>
<comment type="caution">
    <text evidence="3">The sequence shown here is derived from an EMBL/GenBank/DDBJ whole genome shotgun (WGS) entry which is preliminary data.</text>
</comment>
<feature type="region of interest" description="Disordered" evidence="2">
    <location>
        <begin position="17"/>
        <end position="77"/>
    </location>
</feature>